<dbReference type="SUPFAM" id="SSF50242">
    <property type="entry name" value="TIMP-like"/>
    <property type="match status" value="1"/>
</dbReference>
<gene>
    <name evidence="2" type="ORF">M2319_000080</name>
</gene>
<sequence length="128" mass="13704">MRNGKINAILLSGLVATSMLAATTLKADACSCRRVSQADAMAAADIVFEGEVTDARLVGGRKRETTFRVDRVVKGEVGGTVRIVTNRQSATCGVDFGESNYGPLIAAKRGDDGSYRTNSCLMWNVNRE</sequence>
<evidence type="ECO:0000313" key="3">
    <source>
        <dbReference type="Proteomes" id="UP001209755"/>
    </source>
</evidence>
<feature type="signal peptide" evidence="1">
    <location>
        <begin position="1"/>
        <end position="21"/>
    </location>
</feature>
<dbReference type="RefSeq" id="WP_264599451.1">
    <property type="nucleotide sequence ID" value="NZ_JAOQNS010000001.1"/>
</dbReference>
<keyword evidence="3" id="KW-1185">Reference proteome</keyword>
<proteinExistence type="predicted"/>
<dbReference type="EMBL" id="JAOQNS010000001">
    <property type="protein sequence ID" value="MCW2305764.1"/>
    <property type="molecule type" value="Genomic_DNA"/>
</dbReference>
<dbReference type="Gene3D" id="2.40.50.120">
    <property type="match status" value="1"/>
</dbReference>
<dbReference type="InterPro" id="IPR008993">
    <property type="entry name" value="TIMP-like_OB-fold"/>
</dbReference>
<evidence type="ECO:0008006" key="4">
    <source>
        <dbReference type="Google" id="ProtNLM"/>
    </source>
</evidence>
<evidence type="ECO:0000256" key="1">
    <source>
        <dbReference type="SAM" id="SignalP"/>
    </source>
</evidence>
<keyword evidence="1" id="KW-0732">Signal</keyword>
<protein>
    <recommendedName>
        <fullName evidence="4">Tissue inhibitor of metalloproteinase</fullName>
    </recommendedName>
</protein>
<name>A0ABT3H5V8_9HYPH</name>
<reference evidence="3" key="1">
    <citation type="submission" date="2023-07" db="EMBL/GenBank/DDBJ databases">
        <title>Genome sequencing of Purple Non-Sulfur Bacteria from various extreme environments.</title>
        <authorList>
            <person name="Mayer M."/>
        </authorList>
    </citation>
    <scope>NUCLEOTIDE SEQUENCE [LARGE SCALE GENOMIC DNA]</scope>
    <source>
        <strain evidence="3">DSM 17935</strain>
    </source>
</reference>
<evidence type="ECO:0000313" key="2">
    <source>
        <dbReference type="EMBL" id="MCW2305764.1"/>
    </source>
</evidence>
<feature type="chain" id="PRO_5046153918" description="Tissue inhibitor of metalloproteinase" evidence="1">
    <location>
        <begin position="22"/>
        <end position="128"/>
    </location>
</feature>
<comment type="caution">
    <text evidence="2">The sequence shown here is derived from an EMBL/GenBank/DDBJ whole genome shotgun (WGS) entry which is preliminary data.</text>
</comment>
<dbReference type="Proteomes" id="UP001209755">
    <property type="component" value="Unassembled WGS sequence"/>
</dbReference>
<organism evidence="2 3">
    <name type="scientific">Rhodobium gokarnense</name>
    <dbReference type="NCBI Taxonomy" id="364296"/>
    <lineage>
        <taxon>Bacteria</taxon>
        <taxon>Pseudomonadati</taxon>
        <taxon>Pseudomonadota</taxon>
        <taxon>Alphaproteobacteria</taxon>
        <taxon>Hyphomicrobiales</taxon>
        <taxon>Rhodobiaceae</taxon>
        <taxon>Rhodobium</taxon>
    </lineage>
</organism>
<accession>A0ABT3H5V8</accession>